<dbReference type="InterPro" id="IPR011032">
    <property type="entry name" value="GroES-like_sf"/>
</dbReference>
<reference evidence="10 11" key="1">
    <citation type="journal article" date="2023" name="Sci. Data">
        <title>Genome assembly of the Korean intertidal mud-creeper Batillaria attramentaria.</title>
        <authorList>
            <person name="Patra A.K."/>
            <person name="Ho P.T."/>
            <person name="Jun S."/>
            <person name="Lee S.J."/>
            <person name="Kim Y."/>
            <person name="Won Y.J."/>
        </authorList>
    </citation>
    <scope>NUCLEOTIDE SEQUENCE [LARGE SCALE GENOMIC DNA]</scope>
    <source>
        <strain evidence="10">Wonlab-2016</strain>
    </source>
</reference>
<organism evidence="10 11">
    <name type="scientific">Batillaria attramentaria</name>
    <dbReference type="NCBI Taxonomy" id="370345"/>
    <lineage>
        <taxon>Eukaryota</taxon>
        <taxon>Metazoa</taxon>
        <taxon>Spiralia</taxon>
        <taxon>Lophotrochozoa</taxon>
        <taxon>Mollusca</taxon>
        <taxon>Gastropoda</taxon>
        <taxon>Caenogastropoda</taxon>
        <taxon>Sorbeoconcha</taxon>
        <taxon>Cerithioidea</taxon>
        <taxon>Batillariidae</taxon>
        <taxon>Batillaria</taxon>
    </lineage>
</organism>
<feature type="domain" description="Oxidoreductase N-terminal" evidence="9">
    <location>
        <begin position="24"/>
        <end position="130"/>
    </location>
</feature>
<sequence>MNLTHQGSHREHNLRVIFHSRPGVNGEPTADNFKTEECPMPDAESLPRGFLMIKNLYISVDPALRCRMNEDTGVHYMKAYQLNTPVDGLGGVGEVMASADPKIEVGDIVSATFLWPWASYFTIESTNVRKLQKDLFSQHPSLALSLLGGTGLTAYLGMVERGHVTREGQQTVVVSSAAGATGSVAGQVARILGAKRVVGICGTEEKCCILTRELGFDTAINYKKDDVAAELTKACPEGIHVYFDNVGGVLSEIVIDKMVQNGHVILCGQIAMYNKDVPYPPPIEARLKEILQERNITRERFLVLNHAEKFEQSLSVLAEWYAAGMIKVKETVVEGLGNAPKAFASMMRGGNNNIGKLIICVNQP</sequence>
<evidence type="ECO:0000259" key="8">
    <source>
        <dbReference type="Pfam" id="PF00107"/>
    </source>
</evidence>
<evidence type="ECO:0000256" key="5">
    <source>
        <dbReference type="ARBA" id="ARBA00047878"/>
    </source>
</evidence>
<dbReference type="GO" id="GO:0047522">
    <property type="term" value="F:15-oxoprostaglandin 13-reductase [NAD(P)+] activity"/>
    <property type="evidence" value="ECO:0007669"/>
    <property type="project" value="UniProtKB-EC"/>
</dbReference>
<comment type="catalytic activity">
    <reaction evidence="5">
        <text>13,14-dihydro-15-oxo-prostaglandin F1alpha + NADP(+) = 15-oxoprostaglandin F1alpha + NADPH + H(+)</text>
        <dbReference type="Rhea" id="RHEA:50592"/>
        <dbReference type="ChEBI" id="CHEBI:15378"/>
        <dbReference type="ChEBI" id="CHEBI:57783"/>
        <dbReference type="ChEBI" id="CHEBI:58349"/>
        <dbReference type="ChEBI" id="CHEBI:79072"/>
        <dbReference type="ChEBI" id="CHEBI:133411"/>
    </reaction>
    <physiologicalReaction direction="right-to-left" evidence="5">
        <dbReference type="Rhea" id="RHEA:50594"/>
    </physiologicalReaction>
</comment>
<evidence type="ECO:0000313" key="11">
    <source>
        <dbReference type="Proteomes" id="UP001519460"/>
    </source>
</evidence>
<evidence type="ECO:0000313" key="10">
    <source>
        <dbReference type="EMBL" id="KAK7504236.1"/>
    </source>
</evidence>
<dbReference type="SUPFAM" id="SSF50129">
    <property type="entry name" value="GroES-like"/>
    <property type="match status" value="1"/>
</dbReference>
<dbReference type="PANTHER" id="PTHR43205:SF5">
    <property type="entry name" value="PROSTAGLANDIN REDUCTASE 2"/>
    <property type="match status" value="1"/>
</dbReference>
<dbReference type="InterPro" id="IPR013149">
    <property type="entry name" value="ADH-like_C"/>
</dbReference>
<evidence type="ECO:0000256" key="7">
    <source>
        <dbReference type="ARBA" id="ARBA00049070"/>
    </source>
</evidence>
<name>A0ABD0LXP5_9CAEN</name>
<dbReference type="SUPFAM" id="SSF51735">
    <property type="entry name" value="NAD(P)-binding Rossmann-fold domains"/>
    <property type="match status" value="1"/>
</dbReference>
<dbReference type="EC" id="1.3.1.48" evidence="2"/>
<evidence type="ECO:0000256" key="6">
    <source>
        <dbReference type="ARBA" id="ARBA00048290"/>
    </source>
</evidence>
<accession>A0ABD0LXP5</accession>
<protein>
    <recommendedName>
        <fullName evidence="4">15-oxoprostaglandin 13-reductase</fullName>
        <ecNumber evidence="2">1.3.1.48</ecNumber>
    </recommendedName>
    <alternativeName>
        <fullName evidence="4">15-oxoprostaglandin 13-reductase</fullName>
    </alternativeName>
</protein>
<evidence type="ECO:0000259" key="9">
    <source>
        <dbReference type="Pfam" id="PF16884"/>
    </source>
</evidence>
<keyword evidence="11" id="KW-1185">Reference proteome</keyword>
<dbReference type="Pfam" id="PF16884">
    <property type="entry name" value="ADH_N_2"/>
    <property type="match status" value="1"/>
</dbReference>
<dbReference type="Pfam" id="PF00107">
    <property type="entry name" value="ADH_zinc_N"/>
    <property type="match status" value="1"/>
</dbReference>
<dbReference type="PANTHER" id="PTHR43205">
    <property type="entry name" value="PROSTAGLANDIN REDUCTASE"/>
    <property type="match status" value="1"/>
</dbReference>
<dbReference type="FunFam" id="3.40.50.720:FF:000121">
    <property type="entry name" value="Prostaglandin reductase 2"/>
    <property type="match status" value="1"/>
</dbReference>
<gene>
    <name evidence="10" type="ORF">BaRGS_00004540</name>
</gene>
<proteinExistence type="inferred from homology"/>
<dbReference type="AlphaFoldDB" id="A0ABD0LXP5"/>
<keyword evidence="3" id="KW-0560">Oxidoreductase</keyword>
<dbReference type="Proteomes" id="UP001519460">
    <property type="component" value="Unassembled WGS sequence"/>
</dbReference>
<evidence type="ECO:0000256" key="3">
    <source>
        <dbReference type="ARBA" id="ARBA00023002"/>
    </source>
</evidence>
<comment type="catalytic activity">
    <reaction evidence="6">
        <text>13,14-dihydro-15-oxo-PGF2alpha + NADP(+) = 15-oxoprostaglandin F2alpha + NADPH + H(+)</text>
        <dbReference type="Rhea" id="RHEA:50588"/>
        <dbReference type="ChEBI" id="CHEBI:15378"/>
        <dbReference type="ChEBI" id="CHEBI:57783"/>
        <dbReference type="ChEBI" id="CHEBI:58349"/>
        <dbReference type="ChEBI" id="CHEBI:133374"/>
        <dbReference type="ChEBI" id="CHEBI:133409"/>
    </reaction>
    <physiologicalReaction direction="right-to-left" evidence="6">
        <dbReference type="Rhea" id="RHEA:50590"/>
    </physiologicalReaction>
</comment>
<dbReference type="Gene3D" id="3.40.50.720">
    <property type="entry name" value="NAD(P)-binding Rossmann-like Domain"/>
    <property type="match status" value="1"/>
</dbReference>
<dbReference type="EMBL" id="JACVVK020000016">
    <property type="protein sequence ID" value="KAK7504236.1"/>
    <property type="molecule type" value="Genomic_DNA"/>
</dbReference>
<evidence type="ECO:0000256" key="4">
    <source>
        <dbReference type="ARBA" id="ARBA00033119"/>
    </source>
</evidence>
<evidence type="ECO:0000256" key="2">
    <source>
        <dbReference type="ARBA" id="ARBA00011981"/>
    </source>
</evidence>
<comment type="caution">
    <text evidence="10">The sequence shown here is derived from an EMBL/GenBank/DDBJ whole genome shotgun (WGS) entry which is preliminary data.</text>
</comment>
<feature type="domain" description="Alcohol dehydrogenase-like C-terminal" evidence="8">
    <location>
        <begin position="181"/>
        <end position="302"/>
    </location>
</feature>
<dbReference type="InterPro" id="IPR036291">
    <property type="entry name" value="NAD(P)-bd_dom_sf"/>
</dbReference>
<comment type="similarity">
    <text evidence="1">Belongs to the NADP-dependent oxidoreductase L4BD family.</text>
</comment>
<dbReference type="InterPro" id="IPR045010">
    <property type="entry name" value="MDR_fam"/>
</dbReference>
<evidence type="ECO:0000256" key="1">
    <source>
        <dbReference type="ARBA" id="ARBA00010460"/>
    </source>
</evidence>
<dbReference type="Gene3D" id="3.90.180.10">
    <property type="entry name" value="Medium-chain alcohol dehydrogenases, catalytic domain"/>
    <property type="match status" value="1"/>
</dbReference>
<comment type="catalytic activity">
    <reaction evidence="7">
        <text>13,14-dihydro-15-oxo-prostaglandin E1 + NADP(+) = 15-oxoprostaglandin E1 + NADPH + H(+)</text>
        <dbReference type="Rhea" id="RHEA:50584"/>
        <dbReference type="ChEBI" id="CHEBI:15378"/>
        <dbReference type="ChEBI" id="CHEBI:57401"/>
        <dbReference type="ChEBI" id="CHEBI:57783"/>
        <dbReference type="ChEBI" id="CHEBI:58349"/>
        <dbReference type="ChEBI" id="CHEBI:133408"/>
    </reaction>
    <physiologicalReaction direction="right-to-left" evidence="7">
        <dbReference type="Rhea" id="RHEA:50586"/>
    </physiologicalReaction>
</comment>
<dbReference type="InterPro" id="IPR041694">
    <property type="entry name" value="ADH_N_2"/>
</dbReference>